<evidence type="ECO:0000313" key="3">
    <source>
        <dbReference type="EMBL" id="NEK86953.1"/>
    </source>
</evidence>
<dbReference type="GO" id="GO:0016887">
    <property type="term" value="F:ATP hydrolysis activity"/>
    <property type="evidence" value="ECO:0007669"/>
    <property type="project" value="InterPro"/>
</dbReference>
<feature type="domain" description="ORC1/DEAH AAA+ ATPase" evidence="2">
    <location>
        <begin position="102"/>
        <end position="224"/>
    </location>
</feature>
<evidence type="ECO:0000259" key="2">
    <source>
        <dbReference type="Pfam" id="PF13401"/>
    </source>
</evidence>
<accession>A0A6L9W4I1</accession>
<dbReference type="InterPro" id="IPR027417">
    <property type="entry name" value="P-loop_NTPase"/>
</dbReference>
<dbReference type="RefSeq" id="WP_163206437.1">
    <property type="nucleotide sequence ID" value="NZ_JAAGWG010000023.1"/>
</dbReference>
<protein>
    <submittedName>
        <fullName evidence="3">AAA family ATPase</fullName>
    </submittedName>
</protein>
<organism evidence="3 4">
    <name type="scientific">Blastococcus saxobsidens</name>
    <dbReference type="NCBI Taxonomy" id="138336"/>
    <lineage>
        <taxon>Bacteria</taxon>
        <taxon>Bacillati</taxon>
        <taxon>Actinomycetota</taxon>
        <taxon>Actinomycetes</taxon>
        <taxon>Geodermatophilales</taxon>
        <taxon>Geodermatophilaceae</taxon>
        <taxon>Blastococcus</taxon>
    </lineage>
</organism>
<name>A0A6L9W4I1_9ACTN</name>
<sequence>MIEDLPKNWFRQPPDLNQVQDADGWATYVARRDDYQMPPLLTRSAYEGLASRQRALYNLARKVAVSNLPKPDTPMAAAIREQIETTLSTNTLNADPGVRPGLFISAEGGLGKSTLMREVAASFDEETRQMADIFPGMFGNLDRWIPVIWINVPPKVSIGALCRKILNFYGEVPRGIRTEAQLTDRVHTLIRDCGTRLVVLDDITRVKMHREADQDAADWIRGLQETSATVIGIGVDVEGCGLLYEGRAGTKQKRLLTQTRRRFSVLNLDPFTYDSAEEITEWVAHLAAVEQDLPLLDKTPGMLSEDLPEFLFAQTGGVIGSLSRYIAEASNAVLGRSVADGGEHLTRDDFLKVQLDHAAVSGSSPEIDAATSIGKKAASSRKKQRNGSFNGDRQRRVPA</sequence>
<proteinExistence type="predicted"/>
<feature type="region of interest" description="Disordered" evidence="1">
    <location>
        <begin position="362"/>
        <end position="399"/>
    </location>
</feature>
<dbReference type="AlphaFoldDB" id="A0A6L9W4I1"/>
<dbReference type="InterPro" id="IPR049945">
    <property type="entry name" value="AAA_22"/>
</dbReference>
<reference evidence="3 4" key="1">
    <citation type="submission" date="2019-12" db="EMBL/GenBank/DDBJ databases">
        <title>the WGS of Blastococcus saxobsidens 67B17.</title>
        <authorList>
            <person name="Jiang Z."/>
        </authorList>
    </citation>
    <scope>NUCLEOTIDE SEQUENCE [LARGE SCALE GENOMIC DNA]</scope>
    <source>
        <strain evidence="3 4">67B17</strain>
    </source>
</reference>
<dbReference type="Pfam" id="PF13401">
    <property type="entry name" value="AAA_22"/>
    <property type="match status" value="1"/>
</dbReference>
<evidence type="ECO:0000256" key="1">
    <source>
        <dbReference type="SAM" id="MobiDB-lite"/>
    </source>
</evidence>
<comment type="caution">
    <text evidence="3">The sequence shown here is derived from an EMBL/GenBank/DDBJ whole genome shotgun (WGS) entry which is preliminary data.</text>
</comment>
<dbReference type="SUPFAM" id="SSF52540">
    <property type="entry name" value="P-loop containing nucleoside triphosphate hydrolases"/>
    <property type="match status" value="1"/>
</dbReference>
<dbReference type="Proteomes" id="UP000479241">
    <property type="component" value="Unassembled WGS sequence"/>
</dbReference>
<dbReference type="Gene3D" id="3.40.50.300">
    <property type="entry name" value="P-loop containing nucleotide triphosphate hydrolases"/>
    <property type="match status" value="1"/>
</dbReference>
<dbReference type="EMBL" id="JAAGWG010000023">
    <property type="protein sequence ID" value="NEK86953.1"/>
    <property type="molecule type" value="Genomic_DNA"/>
</dbReference>
<gene>
    <name evidence="3" type="ORF">GCU60_14505</name>
</gene>
<evidence type="ECO:0000313" key="4">
    <source>
        <dbReference type="Proteomes" id="UP000479241"/>
    </source>
</evidence>